<comment type="caution">
    <text evidence="2">The sequence shown here is derived from an EMBL/GenBank/DDBJ whole genome shotgun (WGS) entry which is preliminary data.</text>
</comment>
<gene>
    <name evidence="2" type="ORF">V2W34_17035</name>
</gene>
<keyword evidence="1" id="KW-1133">Transmembrane helix</keyword>
<dbReference type="RefSeq" id="WP_296362459.1">
    <property type="nucleotide sequence ID" value="NZ_JAZHPM010000038.1"/>
</dbReference>
<dbReference type="Proteomes" id="UP001356080">
    <property type="component" value="Unassembled WGS sequence"/>
</dbReference>
<dbReference type="EMBL" id="JAZHPM010000038">
    <property type="protein sequence ID" value="MEF2293709.1"/>
    <property type="molecule type" value="Genomic_DNA"/>
</dbReference>
<sequence length="122" mass="13873">MLNGDVTIEKPQLKGIEEGGEEQWLIIFANGNTHIRNNSVNQDKPSTIHVFFYSTSDFEVFGVYISMAVFLLVTSHSMRYAGGQRKPIFRAQYIGGSYFKGGNIDKRCRYCTTLKLLIRTLI</sequence>
<evidence type="ECO:0000313" key="3">
    <source>
        <dbReference type="Proteomes" id="UP001356080"/>
    </source>
</evidence>
<reference evidence="2 3" key="1">
    <citation type="submission" date="2024-01" db="EMBL/GenBank/DDBJ databases">
        <title>Survival strategy associated with biotechnological potential of Virgibacillus dokdonensis T4.6 isolated from salt-fermented shrimp paste.</title>
        <authorList>
            <person name="Doan T.V."/>
            <person name="Quach N.T."/>
            <person name="Phi Q.-T."/>
        </authorList>
    </citation>
    <scope>NUCLEOTIDE SEQUENCE [LARGE SCALE GENOMIC DNA]</scope>
    <source>
        <strain evidence="2 3">T4.6</strain>
    </source>
</reference>
<keyword evidence="3" id="KW-1185">Reference proteome</keyword>
<proteinExistence type="predicted"/>
<keyword evidence="1" id="KW-0472">Membrane</keyword>
<protein>
    <submittedName>
        <fullName evidence="2">Uncharacterized protein</fullName>
    </submittedName>
</protein>
<feature type="transmembrane region" description="Helical" evidence="1">
    <location>
        <begin position="61"/>
        <end position="81"/>
    </location>
</feature>
<accession>A0ABU7VJ73</accession>
<keyword evidence="1" id="KW-0812">Transmembrane</keyword>
<evidence type="ECO:0000313" key="2">
    <source>
        <dbReference type="EMBL" id="MEF2293709.1"/>
    </source>
</evidence>
<evidence type="ECO:0000256" key="1">
    <source>
        <dbReference type="SAM" id="Phobius"/>
    </source>
</evidence>
<name>A0ABU7VJ73_9BACI</name>
<organism evidence="2 3">
    <name type="scientific">Virgibacillus dokdonensis</name>
    <dbReference type="NCBI Taxonomy" id="302167"/>
    <lineage>
        <taxon>Bacteria</taxon>
        <taxon>Bacillati</taxon>
        <taxon>Bacillota</taxon>
        <taxon>Bacilli</taxon>
        <taxon>Bacillales</taxon>
        <taxon>Bacillaceae</taxon>
        <taxon>Virgibacillus</taxon>
    </lineage>
</organism>